<reference evidence="6" key="1">
    <citation type="submission" date="2021-05" db="EMBL/GenBank/DDBJ databases">
        <title>The genome of the haptophyte Pavlova lutheri (Diacronema luteri, Pavlovales) - a model for lipid biosynthesis in eukaryotic algae.</title>
        <authorList>
            <person name="Hulatt C.J."/>
            <person name="Posewitz M.C."/>
        </authorList>
    </citation>
    <scope>NUCLEOTIDE SEQUENCE</scope>
    <source>
        <strain evidence="6">NIVA-4/92</strain>
    </source>
</reference>
<protein>
    <recommendedName>
        <fullName evidence="5">MYND-type domain-containing protein</fullName>
    </recommendedName>
</protein>
<feature type="compositionally biased region" description="Acidic residues" evidence="4">
    <location>
        <begin position="158"/>
        <end position="170"/>
    </location>
</feature>
<comment type="caution">
    <text evidence="6">The sequence shown here is derived from an EMBL/GenBank/DDBJ whole genome shotgun (WGS) entry which is preliminary data.</text>
</comment>
<evidence type="ECO:0000256" key="2">
    <source>
        <dbReference type="ARBA" id="ARBA00022771"/>
    </source>
</evidence>
<dbReference type="GO" id="GO:0008270">
    <property type="term" value="F:zinc ion binding"/>
    <property type="evidence" value="ECO:0007669"/>
    <property type="project" value="UniProtKB-KW"/>
</dbReference>
<evidence type="ECO:0000313" key="6">
    <source>
        <dbReference type="EMBL" id="KAG8466696.1"/>
    </source>
</evidence>
<organism evidence="6 7">
    <name type="scientific">Diacronema lutheri</name>
    <name type="common">Unicellular marine alga</name>
    <name type="synonym">Monochrysis lutheri</name>
    <dbReference type="NCBI Taxonomy" id="2081491"/>
    <lineage>
        <taxon>Eukaryota</taxon>
        <taxon>Haptista</taxon>
        <taxon>Haptophyta</taxon>
        <taxon>Pavlovophyceae</taxon>
        <taxon>Pavlovales</taxon>
        <taxon>Pavlovaceae</taxon>
        <taxon>Diacronema</taxon>
    </lineage>
</organism>
<keyword evidence="2" id="KW-0863">Zinc-finger</keyword>
<dbReference type="Proteomes" id="UP000751190">
    <property type="component" value="Unassembled WGS sequence"/>
</dbReference>
<evidence type="ECO:0000256" key="4">
    <source>
        <dbReference type="SAM" id="MobiDB-lite"/>
    </source>
</evidence>
<evidence type="ECO:0000259" key="5">
    <source>
        <dbReference type="Pfam" id="PF01753"/>
    </source>
</evidence>
<feature type="region of interest" description="Disordered" evidence="4">
    <location>
        <begin position="141"/>
        <end position="178"/>
    </location>
</feature>
<dbReference type="Pfam" id="PF01753">
    <property type="entry name" value="zf-MYND"/>
    <property type="match status" value="1"/>
</dbReference>
<dbReference type="Gene3D" id="6.10.140.2220">
    <property type="match status" value="1"/>
</dbReference>
<dbReference type="AlphaFoldDB" id="A0A8J5XMW5"/>
<name>A0A8J5XMW5_DIALT</name>
<feature type="domain" description="MYND-type" evidence="5">
    <location>
        <begin position="231"/>
        <end position="273"/>
    </location>
</feature>
<keyword evidence="3" id="KW-0862">Zinc</keyword>
<dbReference type="EMBL" id="JAGTXO010000007">
    <property type="protein sequence ID" value="KAG8466696.1"/>
    <property type="molecule type" value="Genomic_DNA"/>
</dbReference>
<evidence type="ECO:0000256" key="3">
    <source>
        <dbReference type="ARBA" id="ARBA00022833"/>
    </source>
</evidence>
<sequence>MLPSDAMLREINDEAGEHDEFFGLNAPIEEVLGFPPDGDAALLAFARVAARNGDRLETIRHEGSAVVCTVCNVDGFCGVLTDEVGMVHYHSYKAMQTTILRNTSTFCLLRLCQTLVNWPQLAPDATEVVMRVEMDRDDFDGHEEFTYDNNDEPVYPSESEESLSSGEEDAESRRRPVGELRVKLTPRLDLSNYATLGVKVQMRVANRDRKKHVSTLGDPRKACLYGEVRTCFACGHRNPRMLACAACRAAGKAAFYCDRQCKARDSTRHRAACGSTSRAMPLPKKWQAGPSEPAYFDEESSDVECESGEEDEEDEEVGVGR</sequence>
<evidence type="ECO:0000313" key="7">
    <source>
        <dbReference type="Proteomes" id="UP000751190"/>
    </source>
</evidence>
<feature type="compositionally biased region" description="Acidic residues" evidence="4">
    <location>
        <begin position="295"/>
        <end position="321"/>
    </location>
</feature>
<keyword evidence="7" id="KW-1185">Reference proteome</keyword>
<gene>
    <name evidence="6" type="ORF">KFE25_008075</name>
</gene>
<dbReference type="SUPFAM" id="SSF144232">
    <property type="entry name" value="HIT/MYND zinc finger-like"/>
    <property type="match status" value="1"/>
</dbReference>
<dbReference type="InterPro" id="IPR002893">
    <property type="entry name" value="Znf_MYND"/>
</dbReference>
<proteinExistence type="predicted"/>
<accession>A0A8J5XMW5</accession>
<keyword evidence="1" id="KW-0479">Metal-binding</keyword>
<evidence type="ECO:0000256" key="1">
    <source>
        <dbReference type="ARBA" id="ARBA00022723"/>
    </source>
</evidence>
<feature type="region of interest" description="Disordered" evidence="4">
    <location>
        <begin position="280"/>
        <end position="321"/>
    </location>
</feature>